<feature type="region of interest" description="Disordered" evidence="1">
    <location>
        <begin position="59"/>
        <end position="79"/>
    </location>
</feature>
<evidence type="ECO:0000256" key="1">
    <source>
        <dbReference type="SAM" id="MobiDB-lite"/>
    </source>
</evidence>
<protein>
    <recommendedName>
        <fullName evidence="4">Bacteriophage-related protein</fullName>
    </recommendedName>
</protein>
<dbReference type="Gene3D" id="1.10.10.2830">
    <property type="match status" value="1"/>
</dbReference>
<feature type="region of interest" description="Disordered" evidence="1">
    <location>
        <begin position="1"/>
        <end position="36"/>
    </location>
</feature>
<dbReference type="SUPFAM" id="SSF109709">
    <property type="entry name" value="KorB DNA-binding domain-like"/>
    <property type="match status" value="1"/>
</dbReference>
<evidence type="ECO:0000313" key="2">
    <source>
        <dbReference type="EMBL" id="SDB59468.1"/>
    </source>
</evidence>
<accession>A0A1G6EQ27</accession>
<evidence type="ECO:0008006" key="4">
    <source>
        <dbReference type="Google" id="ProtNLM"/>
    </source>
</evidence>
<dbReference type="Proteomes" id="UP000199071">
    <property type="component" value="Unassembled WGS sequence"/>
</dbReference>
<reference evidence="2 3" key="1">
    <citation type="submission" date="2016-10" db="EMBL/GenBank/DDBJ databases">
        <authorList>
            <person name="de Groot N.N."/>
        </authorList>
    </citation>
    <scope>NUCLEOTIDE SEQUENCE [LARGE SCALE GENOMIC DNA]</scope>
    <source>
        <strain evidence="2 3">ATCC 35022</strain>
    </source>
</reference>
<proteinExistence type="predicted"/>
<dbReference type="EMBL" id="FMXQ01000024">
    <property type="protein sequence ID" value="SDB59468.1"/>
    <property type="molecule type" value="Genomic_DNA"/>
</dbReference>
<name>A0A1G6EQ27_9HYPH</name>
<evidence type="ECO:0000313" key="3">
    <source>
        <dbReference type="Proteomes" id="UP000199071"/>
    </source>
</evidence>
<dbReference type="AlphaFoldDB" id="A0A1G6EQ27"/>
<sequence length="163" mass="17887">MSAGRMAAQRLRRSHRGDTGAEASAGDNAGHADARPTVTVHVPLSFRQRRGRKVLVAPDGLGQEPSRAPQVPTHTREEVTPAVRALARAFRWRKLLETGAVVTVQEIAATENINPSYVSRVFRLTLLAPEIVEAVMEVGDAATLDRLMIPFPVDWSRHPSLRN</sequence>
<organism evidence="2 3">
    <name type="scientific">Bauldia litoralis</name>
    <dbReference type="NCBI Taxonomy" id="665467"/>
    <lineage>
        <taxon>Bacteria</taxon>
        <taxon>Pseudomonadati</taxon>
        <taxon>Pseudomonadota</taxon>
        <taxon>Alphaproteobacteria</taxon>
        <taxon>Hyphomicrobiales</taxon>
        <taxon>Kaistiaceae</taxon>
        <taxon>Bauldia</taxon>
    </lineage>
</organism>
<dbReference type="STRING" id="665467.SAMN02982931_04802"/>
<keyword evidence="3" id="KW-1185">Reference proteome</keyword>
<gene>
    <name evidence="2" type="ORF">SAMN02982931_04802</name>
</gene>